<organism evidence="1 2">
    <name type="scientific">Geopseudomonas aromaticivorans</name>
    <dbReference type="NCBI Taxonomy" id="2849492"/>
    <lineage>
        <taxon>Bacteria</taxon>
        <taxon>Pseudomonadati</taxon>
        <taxon>Pseudomonadota</taxon>
        <taxon>Gammaproteobacteria</taxon>
        <taxon>Pseudomonadales</taxon>
        <taxon>Pseudomonadaceae</taxon>
        <taxon>Geopseudomonas</taxon>
    </lineage>
</organism>
<reference evidence="1 2" key="1">
    <citation type="submission" date="2021-06" db="EMBL/GenBank/DDBJ databases">
        <title>Differences between aerobic and microaerobic xylene degrading microbial communities.</title>
        <authorList>
            <person name="Banerjee S."/>
            <person name="Tancsics A."/>
        </authorList>
    </citation>
    <scope>NUCLEOTIDE SEQUENCE [LARGE SCALE GENOMIC DNA]</scope>
    <source>
        <strain evidence="1 2">MAP12</strain>
    </source>
</reference>
<evidence type="ECO:0000313" key="2">
    <source>
        <dbReference type="Proteomes" id="UP000813068"/>
    </source>
</evidence>
<dbReference type="Pfam" id="PF06992">
    <property type="entry name" value="Phage_lambda_P"/>
    <property type="match status" value="1"/>
</dbReference>
<comment type="caution">
    <text evidence="1">The sequence shown here is derived from an EMBL/GenBank/DDBJ whole genome shotgun (WGS) entry which is preliminary data.</text>
</comment>
<dbReference type="RefSeq" id="WP_217679941.1">
    <property type="nucleotide sequence ID" value="NZ_JAHRGL010000011.1"/>
</dbReference>
<dbReference type="EMBL" id="JAHRGL010000011">
    <property type="protein sequence ID" value="MBV2132030.1"/>
    <property type="molecule type" value="Genomic_DNA"/>
</dbReference>
<dbReference type="InterPro" id="IPR009731">
    <property type="entry name" value="P-like"/>
</dbReference>
<accession>A0ABS6MU07</accession>
<sequence>MYGHRWTASFGVSADQGHAWAATLAGLTGAQIANGLAGLVERGDEWPPSAPDFRKLCEGASPEALGLPSTSAAYREACRNSHPAADQRWSHPAVHHAACEVGFSELRSLPEEKSRLLFERAYAVTVRMLLAGEVLREIPKALPASVSVSTPEVGQAALAALRTRMRGVAA</sequence>
<proteinExistence type="predicted"/>
<name>A0ABS6MU07_9GAMM</name>
<protein>
    <submittedName>
        <fullName evidence="1">Uncharacterized protein</fullName>
    </submittedName>
</protein>
<keyword evidence="2" id="KW-1185">Reference proteome</keyword>
<evidence type="ECO:0000313" key="1">
    <source>
        <dbReference type="EMBL" id="MBV2132030.1"/>
    </source>
</evidence>
<gene>
    <name evidence="1" type="ORF">KRX52_04365</name>
</gene>
<dbReference type="Proteomes" id="UP000813068">
    <property type="component" value="Unassembled WGS sequence"/>
</dbReference>